<protein>
    <recommendedName>
        <fullName evidence="4">Secreted protein</fullName>
    </recommendedName>
</protein>
<keyword evidence="3" id="KW-1185">Reference proteome</keyword>
<gene>
    <name evidence="2" type="ORF">CSSPJE1EN1_LOCUS9890</name>
</gene>
<evidence type="ECO:0000313" key="2">
    <source>
        <dbReference type="EMBL" id="CAK9264412.1"/>
    </source>
</evidence>
<name>A0ABP0WC25_9BRYO</name>
<keyword evidence="1" id="KW-0732">Signal</keyword>
<dbReference type="Proteomes" id="UP001497444">
    <property type="component" value="Chromosome 16"/>
</dbReference>
<evidence type="ECO:0000313" key="3">
    <source>
        <dbReference type="Proteomes" id="UP001497444"/>
    </source>
</evidence>
<organism evidence="2 3">
    <name type="scientific">Sphagnum jensenii</name>
    <dbReference type="NCBI Taxonomy" id="128206"/>
    <lineage>
        <taxon>Eukaryota</taxon>
        <taxon>Viridiplantae</taxon>
        <taxon>Streptophyta</taxon>
        <taxon>Embryophyta</taxon>
        <taxon>Bryophyta</taxon>
        <taxon>Sphagnophytina</taxon>
        <taxon>Sphagnopsida</taxon>
        <taxon>Sphagnales</taxon>
        <taxon>Sphagnaceae</taxon>
        <taxon>Sphagnum</taxon>
    </lineage>
</organism>
<evidence type="ECO:0000256" key="1">
    <source>
        <dbReference type="SAM" id="SignalP"/>
    </source>
</evidence>
<feature type="signal peptide" evidence="1">
    <location>
        <begin position="1"/>
        <end position="30"/>
    </location>
</feature>
<sequence length="143" mass="16636">MPSGMGATRLPRLFPLFAVLLRTALRFCNSAGEKLLCWAWHRAHCRYGYKSSTSVWGGGPAWQRRNQPYLDAPLYPAPLTAHKRPFDDVQQQSRICLFLVLDCSREKVQFFILRSDDDRLRRTVGRVNRILNKNRQLSFSLRL</sequence>
<accession>A0ABP0WC25</accession>
<dbReference type="EMBL" id="OZ020111">
    <property type="protein sequence ID" value="CAK9264412.1"/>
    <property type="molecule type" value="Genomic_DNA"/>
</dbReference>
<proteinExistence type="predicted"/>
<feature type="chain" id="PRO_5046534383" description="Secreted protein" evidence="1">
    <location>
        <begin position="31"/>
        <end position="143"/>
    </location>
</feature>
<reference evidence="2" key="1">
    <citation type="submission" date="2024-02" db="EMBL/GenBank/DDBJ databases">
        <authorList>
            <consortium name="ELIXIR-Norway"/>
            <consortium name="Elixir Norway"/>
        </authorList>
    </citation>
    <scope>NUCLEOTIDE SEQUENCE</scope>
</reference>
<evidence type="ECO:0008006" key="4">
    <source>
        <dbReference type="Google" id="ProtNLM"/>
    </source>
</evidence>